<dbReference type="CDD" id="cd04301">
    <property type="entry name" value="NAT_SF"/>
    <property type="match status" value="1"/>
</dbReference>
<dbReference type="AlphaFoldDB" id="A0A9D1Q0B2"/>
<dbReference type="Gene3D" id="3.40.630.30">
    <property type="match status" value="1"/>
</dbReference>
<dbReference type="SUPFAM" id="SSF55729">
    <property type="entry name" value="Acyl-CoA N-acyltransferases (Nat)"/>
    <property type="match status" value="1"/>
</dbReference>
<dbReference type="PANTHER" id="PTHR43617">
    <property type="entry name" value="L-AMINO ACID N-ACETYLTRANSFERASE"/>
    <property type="match status" value="1"/>
</dbReference>
<protein>
    <submittedName>
        <fullName evidence="2">GNAT family N-acetyltransferase</fullName>
    </submittedName>
</protein>
<accession>A0A9D1Q0B2</accession>
<dbReference type="InterPro" id="IPR050276">
    <property type="entry name" value="MshD_Acetyltransferase"/>
</dbReference>
<dbReference type="PROSITE" id="PS51186">
    <property type="entry name" value="GNAT"/>
    <property type="match status" value="1"/>
</dbReference>
<evidence type="ECO:0000313" key="2">
    <source>
        <dbReference type="EMBL" id="HIW02588.1"/>
    </source>
</evidence>
<dbReference type="Proteomes" id="UP000823990">
    <property type="component" value="Unassembled WGS sequence"/>
</dbReference>
<name>A0A9D1Q0B2_9FIRM</name>
<sequence>MAEEFYSSPAVLHAVPRSHFERTFDDLMHGDPYSRALITETDGKAAGYILLALTRSQEAGGDVVWIDEVYVRPSARGLGLGTLLISEAVKRFPAARYRLELEPDNTAARRLYERLGFTELGYSQMYKDVNGEK</sequence>
<dbReference type="GO" id="GO:0016747">
    <property type="term" value="F:acyltransferase activity, transferring groups other than amino-acyl groups"/>
    <property type="evidence" value="ECO:0007669"/>
    <property type="project" value="InterPro"/>
</dbReference>
<dbReference type="InterPro" id="IPR000182">
    <property type="entry name" value="GNAT_dom"/>
</dbReference>
<proteinExistence type="predicted"/>
<gene>
    <name evidence="2" type="ORF">H9892_04545</name>
</gene>
<comment type="caution">
    <text evidence="2">The sequence shown here is derived from an EMBL/GenBank/DDBJ whole genome shotgun (WGS) entry which is preliminary data.</text>
</comment>
<dbReference type="EMBL" id="DXHS01000070">
    <property type="protein sequence ID" value="HIW02588.1"/>
    <property type="molecule type" value="Genomic_DNA"/>
</dbReference>
<dbReference type="Pfam" id="PF00583">
    <property type="entry name" value="Acetyltransf_1"/>
    <property type="match status" value="1"/>
</dbReference>
<dbReference type="InterPro" id="IPR016181">
    <property type="entry name" value="Acyl_CoA_acyltransferase"/>
</dbReference>
<evidence type="ECO:0000313" key="3">
    <source>
        <dbReference type="Proteomes" id="UP000823990"/>
    </source>
</evidence>
<feature type="domain" description="N-acetyltransferase" evidence="1">
    <location>
        <begin position="1"/>
        <end position="133"/>
    </location>
</feature>
<organism evidence="2 3">
    <name type="scientific">Candidatus Protoclostridium stercorigallinarum</name>
    <dbReference type="NCBI Taxonomy" id="2838741"/>
    <lineage>
        <taxon>Bacteria</taxon>
        <taxon>Bacillati</taxon>
        <taxon>Bacillota</taxon>
        <taxon>Clostridia</taxon>
        <taxon>Candidatus Protoclostridium</taxon>
    </lineage>
</organism>
<reference evidence="2" key="1">
    <citation type="journal article" date="2021" name="PeerJ">
        <title>Extensive microbial diversity within the chicken gut microbiome revealed by metagenomics and culture.</title>
        <authorList>
            <person name="Gilroy R."/>
            <person name="Ravi A."/>
            <person name="Getino M."/>
            <person name="Pursley I."/>
            <person name="Horton D.L."/>
            <person name="Alikhan N.F."/>
            <person name="Baker D."/>
            <person name="Gharbi K."/>
            <person name="Hall N."/>
            <person name="Watson M."/>
            <person name="Adriaenssens E.M."/>
            <person name="Foster-Nyarko E."/>
            <person name="Jarju S."/>
            <person name="Secka A."/>
            <person name="Antonio M."/>
            <person name="Oren A."/>
            <person name="Chaudhuri R.R."/>
            <person name="La Ragione R."/>
            <person name="Hildebrand F."/>
            <person name="Pallen M.J."/>
        </authorList>
    </citation>
    <scope>NUCLEOTIDE SEQUENCE</scope>
    <source>
        <strain evidence="2">12435</strain>
    </source>
</reference>
<evidence type="ECO:0000259" key="1">
    <source>
        <dbReference type="PROSITE" id="PS51186"/>
    </source>
</evidence>
<reference evidence="2" key="2">
    <citation type="submission" date="2021-04" db="EMBL/GenBank/DDBJ databases">
        <authorList>
            <person name="Gilroy R."/>
        </authorList>
    </citation>
    <scope>NUCLEOTIDE SEQUENCE</scope>
    <source>
        <strain evidence="2">12435</strain>
    </source>
</reference>